<comment type="caution">
    <text evidence="5">The sequence shown here is derived from an EMBL/GenBank/DDBJ whole genome shotgun (WGS) entry which is preliminary data.</text>
</comment>
<dbReference type="InterPro" id="IPR051309">
    <property type="entry name" value="ABCF_ATPase"/>
</dbReference>
<dbReference type="Pfam" id="PF00005">
    <property type="entry name" value="ABC_tran"/>
    <property type="match status" value="2"/>
</dbReference>
<dbReference type="PROSITE" id="PS00211">
    <property type="entry name" value="ABC_TRANSPORTER_1"/>
    <property type="match status" value="1"/>
</dbReference>
<dbReference type="EMBL" id="DXAK01000015">
    <property type="protein sequence ID" value="HJA06227.1"/>
    <property type="molecule type" value="Genomic_DNA"/>
</dbReference>
<keyword evidence="2" id="KW-0067">ATP-binding</keyword>
<evidence type="ECO:0000259" key="4">
    <source>
        <dbReference type="PROSITE" id="PS50893"/>
    </source>
</evidence>
<dbReference type="PANTHER" id="PTHR42855:SF2">
    <property type="entry name" value="DRUG RESISTANCE ABC TRANSPORTER,ATP-BINDING PROTEIN"/>
    <property type="match status" value="1"/>
</dbReference>
<dbReference type="InterPro" id="IPR003593">
    <property type="entry name" value="AAA+_ATPase"/>
</dbReference>
<evidence type="ECO:0000313" key="5">
    <source>
        <dbReference type="EMBL" id="HJA06227.1"/>
    </source>
</evidence>
<evidence type="ECO:0000256" key="2">
    <source>
        <dbReference type="ARBA" id="ARBA00022840"/>
    </source>
</evidence>
<dbReference type="AlphaFoldDB" id="A0A9D2KJY2"/>
<name>A0A9D2KJY2_9FIRM</name>
<evidence type="ECO:0000256" key="3">
    <source>
        <dbReference type="SAM" id="Coils"/>
    </source>
</evidence>
<dbReference type="InterPro" id="IPR027417">
    <property type="entry name" value="P-loop_NTPase"/>
</dbReference>
<reference evidence="5" key="1">
    <citation type="journal article" date="2021" name="PeerJ">
        <title>Extensive microbial diversity within the chicken gut microbiome revealed by metagenomics and culture.</title>
        <authorList>
            <person name="Gilroy R."/>
            <person name="Ravi A."/>
            <person name="Getino M."/>
            <person name="Pursley I."/>
            <person name="Horton D.L."/>
            <person name="Alikhan N.F."/>
            <person name="Baker D."/>
            <person name="Gharbi K."/>
            <person name="Hall N."/>
            <person name="Watson M."/>
            <person name="Adriaenssens E.M."/>
            <person name="Foster-Nyarko E."/>
            <person name="Jarju S."/>
            <person name="Secka A."/>
            <person name="Antonio M."/>
            <person name="Oren A."/>
            <person name="Chaudhuri R.R."/>
            <person name="La Ragione R."/>
            <person name="Hildebrand F."/>
            <person name="Pallen M.J."/>
        </authorList>
    </citation>
    <scope>NUCLEOTIDE SEQUENCE</scope>
    <source>
        <strain evidence="5">ChiSjej2B20-11307</strain>
    </source>
</reference>
<reference evidence="5" key="2">
    <citation type="submission" date="2021-04" db="EMBL/GenBank/DDBJ databases">
        <authorList>
            <person name="Gilroy R."/>
        </authorList>
    </citation>
    <scope>NUCLEOTIDE SEQUENCE</scope>
    <source>
        <strain evidence="5">ChiSjej2B20-11307</strain>
    </source>
</reference>
<dbReference type="GO" id="GO:0016887">
    <property type="term" value="F:ATP hydrolysis activity"/>
    <property type="evidence" value="ECO:0007669"/>
    <property type="project" value="InterPro"/>
</dbReference>
<dbReference type="Gene3D" id="3.40.50.300">
    <property type="entry name" value="P-loop containing nucleotide triphosphate hydrolases"/>
    <property type="match status" value="2"/>
</dbReference>
<dbReference type="CDD" id="cd03221">
    <property type="entry name" value="ABCF_EF-3"/>
    <property type="match status" value="2"/>
</dbReference>
<keyword evidence="3" id="KW-0175">Coiled coil</keyword>
<evidence type="ECO:0000313" key="6">
    <source>
        <dbReference type="Proteomes" id="UP000824223"/>
    </source>
</evidence>
<protein>
    <submittedName>
        <fullName evidence="5">ABC-F type ribosomal protection protein</fullName>
    </submittedName>
</protein>
<dbReference type="InterPro" id="IPR017871">
    <property type="entry name" value="ABC_transporter-like_CS"/>
</dbReference>
<feature type="domain" description="ABC transporter" evidence="4">
    <location>
        <begin position="4"/>
        <end position="213"/>
    </location>
</feature>
<dbReference type="GO" id="GO:0005524">
    <property type="term" value="F:ATP binding"/>
    <property type="evidence" value="ECO:0007669"/>
    <property type="project" value="UniProtKB-KW"/>
</dbReference>
<evidence type="ECO:0000256" key="1">
    <source>
        <dbReference type="ARBA" id="ARBA00022741"/>
    </source>
</evidence>
<feature type="coiled-coil region" evidence="3">
    <location>
        <begin position="263"/>
        <end position="290"/>
    </location>
</feature>
<dbReference type="NCBIfam" id="NF000355">
    <property type="entry name" value="ribo_prot_ABC_F"/>
    <property type="match status" value="1"/>
</dbReference>
<dbReference type="SMART" id="SM00382">
    <property type="entry name" value="AAA"/>
    <property type="match status" value="2"/>
</dbReference>
<feature type="domain" description="ABC transporter" evidence="4">
    <location>
        <begin position="310"/>
        <end position="516"/>
    </location>
</feature>
<keyword evidence="1" id="KW-0547">Nucleotide-binding</keyword>
<dbReference type="SUPFAM" id="SSF52540">
    <property type="entry name" value="P-loop containing nucleoside triphosphate hydrolases"/>
    <property type="match status" value="2"/>
</dbReference>
<sequence length="516" mass="59001">MSLIQINNLSFTYEGSFDPVFENVTFQIDTNWKLGFIGRNGKGKSTFLKLLMNAYEYTGSITSSVSFEYFPFTVADPSLMTYEVLENTSSLMEQWELIRELNLLDTDPEILYRPFHTLSFGEQTKALLAALFLKEHAFLLIDEPTNHLDDLAREKVAEYLSRKSGFILVSHDRDFLDRCVDHVLVLNRRTIEVRKGNFSSWYMDKTAKDRLELKQNEALKKDIRKLKEAARQAAGWSDKVESTKTGSRIAGLRPDRGHIGHQAAKMMKRAKTLEHRKEHAVQEKEALLKDVETLDSLKLNVLEHHSHRLVSLKDVTIDYRFGDAANCSFDNTDRILPLLKDFSLEIQRGDRIALSGKNGCGKSSLIKLILDENIPHTGEVYTAGGLKISYISQDTLHLKGSLLEFALSRGLDDTLFYTVLKKLGLERVQFEKKIEDFSEGQKKKVLLAASLCEPAHLFLWDEPLNFIDIFSRIQLEELILSFQPSMLFVEHDRTFREKIATKIIELSLGTAQESLL</sequence>
<dbReference type="PROSITE" id="PS50893">
    <property type="entry name" value="ABC_TRANSPORTER_2"/>
    <property type="match status" value="2"/>
</dbReference>
<dbReference type="PANTHER" id="PTHR42855">
    <property type="entry name" value="ABC TRANSPORTER ATP-BINDING SUBUNIT"/>
    <property type="match status" value="1"/>
</dbReference>
<organism evidence="5 6">
    <name type="scientific">Candidatus Mediterraneibacter pullicola</name>
    <dbReference type="NCBI Taxonomy" id="2838682"/>
    <lineage>
        <taxon>Bacteria</taxon>
        <taxon>Bacillati</taxon>
        <taxon>Bacillota</taxon>
        <taxon>Clostridia</taxon>
        <taxon>Lachnospirales</taxon>
        <taxon>Lachnospiraceae</taxon>
        <taxon>Mediterraneibacter</taxon>
    </lineage>
</organism>
<dbReference type="Proteomes" id="UP000824223">
    <property type="component" value="Unassembled WGS sequence"/>
</dbReference>
<accession>A0A9D2KJY2</accession>
<gene>
    <name evidence="5" type="primary">abc-f</name>
    <name evidence="5" type="ORF">H9798_03640</name>
</gene>
<proteinExistence type="predicted"/>
<dbReference type="InterPro" id="IPR003439">
    <property type="entry name" value="ABC_transporter-like_ATP-bd"/>
</dbReference>